<comment type="caution">
    <text evidence="2">The sequence shown here is derived from an EMBL/GenBank/DDBJ whole genome shotgun (WGS) entry which is preliminary data.</text>
</comment>
<gene>
    <name evidence="2" type="primary">HEM15_2</name>
    <name evidence="2" type="ORF">H2200_010223</name>
</gene>
<sequence>MPKLPTVTTPSSKTYDTSHITVEISAPVTTSKSTAMPSSASKSFLDLAPEIRNQIYYLLFDGQRVTIRDKATKDAPRTRPRNSQPKPDTWGPCTAGTNIIFASKQCLAEAKPILLSVADFDVDISAMFFERRGRSSSQSWPKTLQGFYGADLTLIRRLHIPNTARYHHNFQLDNLMRDDVVNQLLQMPWLYSLSIQTYPTYLWRTPIQRYVEGTGRQRLLRALDSIIRFKRLHKVAQHIQSVARASNRPAQLLFEGSIGPNDLDTIVCTEAFTQAVSVVDRTSGEILCPKRVEPELRLLRS</sequence>
<name>A0AA38X2D9_9EURO</name>
<keyword evidence="3" id="KW-1185">Reference proteome</keyword>
<accession>A0AA38X2D9</accession>
<reference evidence="2" key="1">
    <citation type="submission" date="2022-10" db="EMBL/GenBank/DDBJ databases">
        <title>Culturing micro-colonial fungi from biological soil crusts in the Mojave desert and describing Neophaeococcomyces mojavensis, and introducing the new genera and species Taxawa tesnikishii.</title>
        <authorList>
            <person name="Kurbessoian T."/>
            <person name="Stajich J.E."/>
        </authorList>
    </citation>
    <scope>NUCLEOTIDE SEQUENCE</scope>
    <source>
        <strain evidence="2">TK_41</strain>
    </source>
</reference>
<proteinExistence type="predicted"/>
<dbReference type="Proteomes" id="UP001172673">
    <property type="component" value="Unassembled WGS sequence"/>
</dbReference>
<organism evidence="2 3">
    <name type="scientific">Cladophialophora chaetospira</name>
    <dbReference type="NCBI Taxonomy" id="386627"/>
    <lineage>
        <taxon>Eukaryota</taxon>
        <taxon>Fungi</taxon>
        <taxon>Dikarya</taxon>
        <taxon>Ascomycota</taxon>
        <taxon>Pezizomycotina</taxon>
        <taxon>Eurotiomycetes</taxon>
        <taxon>Chaetothyriomycetidae</taxon>
        <taxon>Chaetothyriales</taxon>
        <taxon>Herpotrichiellaceae</taxon>
        <taxon>Cladophialophora</taxon>
    </lineage>
</organism>
<feature type="region of interest" description="Disordered" evidence="1">
    <location>
        <begin position="70"/>
        <end position="90"/>
    </location>
</feature>
<dbReference type="AlphaFoldDB" id="A0AA38X2D9"/>
<dbReference type="EMBL" id="JAPDRK010000016">
    <property type="protein sequence ID" value="KAJ9605566.1"/>
    <property type="molecule type" value="Genomic_DNA"/>
</dbReference>
<protein>
    <submittedName>
        <fullName evidence="2">Ferrochelatase hem15</fullName>
    </submittedName>
</protein>
<evidence type="ECO:0000256" key="1">
    <source>
        <dbReference type="SAM" id="MobiDB-lite"/>
    </source>
</evidence>
<evidence type="ECO:0000313" key="3">
    <source>
        <dbReference type="Proteomes" id="UP001172673"/>
    </source>
</evidence>
<evidence type="ECO:0000313" key="2">
    <source>
        <dbReference type="EMBL" id="KAJ9605566.1"/>
    </source>
</evidence>